<reference evidence="2 3" key="1">
    <citation type="submission" date="2018-10" db="EMBL/GenBank/DDBJ databases">
        <authorList>
            <consortium name="Pathogen Informatics"/>
        </authorList>
    </citation>
    <scope>NUCLEOTIDE SEQUENCE [LARGE SCALE GENOMIC DNA]</scope>
</reference>
<proteinExistence type="predicted"/>
<keyword evidence="3" id="KW-1185">Reference proteome</keyword>
<protein>
    <submittedName>
        <fullName evidence="4">BLOC-1-related complex subunit 7</fullName>
    </submittedName>
</protein>
<organism evidence="2 3">
    <name type="scientific">Mesocestoides corti</name>
    <name type="common">Flatworm</name>
    <dbReference type="NCBI Taxonomy" id="53468"/>
    <lineage>
        <taxon>Eukaryota</taxon>
        <taxon>Metazoa</taxon>
        <taxon>Spiralia</taxon>
        <taxon>Lophotrochozoa</taxon>
        <taxon>Platyhelminthes</taxon>
        <taxon>Cestoda</taxon>
        <taxon>Eucestoda</taxon>
        <taxon>Cyclophyllidea</taxon>
        <taxon>Mesocestoididae</taxon>
        <taxon>Mesocestoides</taxon>
    </lineage>
</organism>
<dbReference type="EMBL" id="UXSR01005401">
    <property type="protein sequence ID" value="VDD81724.1"/>
    <property type="molecule type" value="Genomic_DNA"/>
</dbReference>
<gene>
    <name evidence="2" type="ORF">MCOS_LOCUS7727</name>
</gene>
<evidence type="ECO:0000313" key="2">
    <source>
        <dbReference type="EMBL" id="VDD81724.1"/>
    </source>
</evidence>
<dbReference type="WBParaSite" id="MCU_004384-RA">
    <property type="protein sequence ID" value="MCU_004384-RA"/>
    <property type="gene ID" value="MCU_004384"/>
</dbReference>
<feature type="region of interest" description="Disordered" evidence="1">
    <location>
        <begin position="124"/>
        <end position="157"/>
    </location>
</feature>
<evidence type="ECO:0000256" key="1">
    <source>
        <dbReference type="SAM" id="MobiDB-lite"/>
    </source>
</evidence>
<dbReference type="AlphaFoldDB" id="A0A0R3UJM7"/>
<name>A0A0R3UJM7_MESCO</name>
<feature type="compositionally biased region" description="Low complexity" evidence="1">
    <location>
        <begin position="127"/>
        <end position="150"/>
    </location>
</feature>
<evidence type="ECO:0000313" key="4">
    <source>
        <dbReference type="WBParaSite" id="MCU_004384-RA"/>
    </source>
</evidence>
<dbReference type="Proteomes" id="UP000267029">
    <property type="component" value="Unassembled WGS sequence"/>
</dbReference>
<sequence>MSTTLPNGPASVAKAIKNTSPSVPASMTYLAASGSDKLLQEALENATRASLISQMATIVSEAMNSIANALSNSDSIESVVFLLKREVEMLAAISCLTFSLNKSVYEIMSAFEHDRLAKVKTVPPCMADSSDSTTSAAKSGQESSGGQSKSLPPKSLP</sequence>
<accession>A0A0R3UJM7</accession>
<reference evidence="4" key="2">
    <citation type="submission" date="2019-11" db="UniProtKB">
        <authorList>
            <consortium name="WormBaseParasite"/>
        </authorList>
    </citation>
    <scope>IDENTIFICATION</scope>
</reference>
<evidence type="ECO:0000313" key="3">
    <source>
        <dbReference type="Proteomes" id="UP000267029"/>
    </source>
</evidence>